<accession>A0A8D4UU37</accession>
<dbReference type="EMBL" id="AP019697">
    <property type="protein sequence ID" value="BBK24904.1"/>
    <property type="molecule type" value="Genomic_DNA"/>
</dbReference>
<feature type="chain" id="PRO_5034307129" evidence="4">
    <location>
        <begin position="28"/>
        <end position="388"/>
    </location>
</feature>
<dbReference type="OrthoDB" id="9809488at2"/>
<sequence length="388" mass="42777">MNRKNQFALSIIIACTLAASSYQGTFADDLDDQLQDIQGQIDESHNSQANWQEIIDQVNVKLRAIQVDLDAANARLKDIQNQQAQINAQIKQTQEEIRKAQEHLLQHQKVLNQRVRSIYMHGQLNYLEVITGAKSFSDFANRLELLKRVIRSDYNLILEIQNQKAQIEAKEEQLEKDKARLDALAQEAQKAQSQIAAKKAEQQKVLDDAKDNKAAAAQMEQDLIAESKRVHNLIQERLRQQEAARQAASQSGGEAPSYTQGSGVLSWPCNGPITSPYGYRVHPIFGTTIYHSGIDIGVDYGTPIHAADSGTVIYVGWISGYGNAVIIDHGNGMQTLYGHNQSLNVSEGQSVSKGQVIAFAGSTGNSTGPHCHFEVQVNGSAVDPMGYL</sequence>
<dbReference type="Pfam" id="PF01551">
    <property type="entry name" value="Peptidase_M23"/>
    <property type="match status" value="1"/>
</dbReference>
<feature type="coiled-coil region" evidence="2">
    <location>
        <begin position="27"/>
        <end position="110"/>
    </location>
</feature>
<dbReference type="PROSITE" id="PS51257">
    <property type="entry name" value="PROKAR_LIPOPROTEIN"/>
    <property type="match status" value="1"/>
</dbReference>
<gene>
    <name evidence="7" type="ORF">Dia5BBH33_08390</name>
</gene>
<dbReference type="Proteomes" id="UP000320585">
    <property type="component" value="Chromosome"/>
</dbReference>
<dbReference type="InterPro" id="IPR011055">
    <property type="entry name" value="Dup_hybrid_motif"/>
</dbReference>
<evidence type="ECO:0000259" key="5">
    <source>
        <dbReference type="Pfam" id="PF01551"/>
    </source>
</evidence>
<dbReference type="PANTHER" id="PTHR21666:SF270">
    <property type="entry name" value="MUREIN HYDROLASE ACTIVATOR ENVC"/>
    <property type="match status" value="1"/>
</dbReference>
<evidence type="ECO:0000313" key="8">
    <source>
        <dbReference type="Proteomes" id="UP000320585"/>
    </source>
</evidence>
<feature type="compositionally biased region" description="Low complexity" evidence="3">
    <location>
        <begin position="243"/>
        <end position="255"/>
    </location>
</feature>
<dbReference type="Gene3D" id="6.10.250.3150">
    <property type="match status" value="1"/>
</dbReference>
<feature type="signal peptide" evidence="4">
    <location>
        <begin position="1"/>
        <end position="27"/>
    </location>
</feature>
<dbReference type="Pfam" id="PF24568">
    <property type="entry name" value="CC_PcsB"/>
    <property type="match status" value="1"/>
</dbReference>
<name>A0A8D4UU37_9FIRM</name>
<proteinExistence type="predicted"/>
<evidence type="ECO:0000256" key="1">
    <source>
        <dbReference type="ARBA" id="ARBA00022729"/>
    </source>
</evidence>
<evidence type="ECO:0000313" key="7">
    <source>
        <dbReference type="EMBL" id="BBK24904.1"/>
    </source>
</evidence>
<keyword evidence="8" id="KW-1185">Reference proteome</keyword>
<dbReference type="InterPro" id="IPR016047">
    <property type="entry name" value="M23ase_b-sheet_dom"/>
</dbReference>
<feature type="domain" description="M23ase beta-sheet core" evidence="5">
    <location>
        <begin position="290"/>
        <end position="384"/>
    </location>
</feature>
<dbReference type="InterPro" id="IPR057309">
    <property type="entry name" value="PcsB_CC"/>
</dbReference>
<keyword evidence="2" id="KW-0175">Coiled coil</keyword>
<dbReference type="CDD" id="cd12797">
    <property type="entry name" value="M23_peptidase"/>
    <property type="match status" value="1"/>
</dbReference>
<dbReference type="SUPFAM" id="SSF51261">
    <property type="entry name" value="Duplicated hybrid motif"/>
    <property type="match status" value="1"/>
</dbReference>
<dbReference type="FunFam" id="2.70.70.10:FF:000006">
    <property type="entry name" value="M23 family peptidase"/>
    <property type="match status" value="1"/>
</dbReference>
<feature type="region of interest" description="Disordered" evidence="3">
    <location>
        <begin position="241"/>
        <end position="261"/>
    </location>
</feature>
<protein>
    <submittedName>
        <fullName evidence="7">Metalloendopeptidase</fullName>
    </submittedName>
</protein>
<dbReference type="AlphaFoldDB" id="A0A8D4UU37"/>
<dbReference type="KEGG" id="dho:Dia5BBH33_08390"/>
<dbReference type="RefSeq" id="WP_108849759.1">
    <property type="nucleotide sequence ID" value="NZ_AP019697.1"/>
</dbReference>
<organism evidence="7 8">
    <name type="scientific">Dialister hominis</name>
    <dbReference type="NCBI Taxonomy" id="2582419"/>
    <lineage>
        <taxon>Bacteria</taxon>
        <taxon>Bacillati</taxon>
        <taxon>Bacillota</taxon>
        <taxon>Negativicutes</taxon>
        <taxon>Veillonellales</taxon>
        <taxon>Veillonellaceae</taxon>
        <taxon>Dialister</taxon>
    </lineage>
</organism>
<feature type="coiled-coil region" evidence="2">
    <location>
        <begin position="155"/>
        <end position="236"/>
    </location>
</feature>
<feature type="domain" description="Peptidoglycan hydrolase PcsB coiled-coil" evidence="6">
    <location>
        <begin position="97"/>
        <end position="170"/>
    </location>
</feature>
<dbReference type="PANTHER" id="PTHR21666">
    <property type="entry name" value="PEPTIDASE-RELATED"/>
    <property type="match status" value="1"/>
</dbReference>
<dbReference type="InterPro" id="IPR050570">
    <property type="entry name" value="Cell_wall_metabolism_enzyme"/>
</dbReference>
<evidence type="ECO:0000256" key="2">
    <source>
        <dbReference type="SAM" id="Coils"/>
    </source>
</evidence>
<evidence type="ECO:0000256" key="4">
    <source>
        <dbReference type="SAM" id="SignalP"/>
    </source>
</evidence>
<dbReference type="GeneID" id="92716060"/>
<reference evidence="8" key="1">
    <citation type="submission" date="2019-05" db="EMBL/GenBank/DDBJ databases">
        <title>Complete genome sequencing of Dialister sp. strain 5BBH33.</title>
        <authorList>
            <person name="Sakamoto M."/>
            <person name="Murakami T."/>
            <person name="Mori H."/>
        </authorList>
    </citation>
    <scope>NUCLEOTIDE SEQUENCE [LARGE SCALE GENOMIC DNA]</scope>
    <source>
        <strain evidence="8">5BBH33</strain>
    </source>
</reference>
<evidence type="ECO:0000259" key="6">
    <source>
        <dbReference type="Pfam" id="PF24568"/>
    </source>
</evidence>
<dbReference type="GO" id="GO:0004222">
    <property type="term" value="F:metalloendopeptidase activity"/>
    <property type="evidence" value="ECO:0007669"/>
    <property type="project" value="TreeGrafter"/>
</dbReference>
<dbReference type="Gene3D" id="2.70.70.10">
    <property type="entry name" value="Glucose Permease (Domain IIA)"/>
    <property type="match status" value="1"/>
</dbReference>
<keyword evidence="1 4" id="KW-0732">Signal</keyword>
<evidence type="ECO:0000256" key="3">
    <source>
        <dbReference type="SAM" id="MobiDB-lite"/>
    </source>
</evidence>